<evidence type="ECO:0000256" key="1">
    <source>
        <dbReference type="ARBA" id="ARBA00010652"/>
    </source>
</evidence>
<feature type="compositionally biased region" description="Polar residues" evidence="2">
    <location>
        <begin position="343"/>
        <end position="358"/>
    </location>
</feature>
<dbReference type="SUPFAM" id="SSF140459">
    <property type="entry name" value="PE/PPE dimer-like"/>
    <property type="match status" value="1"/>
</dbReference>
<dbReference type="Pfam" id="PF00823">
    <property type="entry name" value="PPE"/>
    <property type="match status" value="1"/>
</dbReference>
<dbReference type="AlphaFoldDB" id="A0A1H0WG56"/>
<dbReference type="RefSeq" id="WP_091383938.1">
    <property type="nucleotide sequence ID" value="NZ_FNDV01000001.1"/>
</dbReference>
<sequence>MTEQTKRWRGFTHEELYRLLHEGPGAQASADPGRRWAELASTLSDVGQDLATALDSSGATWVGRAAGRAYERLAPLAAWATAAGESAAEMRTAVENQGDYVAKARADMPVPQDLPQQQPDPTIAPAIQVVGAQTDPEPIEAAQSSGELRAFEVMAAYEEATAVNLTALSAFEQPAELLDSGRDRHSNRGQGIGLSAVVSTIASAVAGALPSVVDKPRGHHSPHVREVAGNQGVVLSGATLEAEPARRAVSPGISSGAAPMEAHPAIGAAPSPGPGSKPRDGRSSARATPAVPAAPTAIGDLAGTPAAAPMAGTGGTGAPVSPTGAAPTTADKPALRRFGTEALGSSQWFAETESTPSRDVSGRRRDLGSVEQVTESVVVDGEDHHLPPNVIGG</sequence>
<organism evidence="4 5">
    <name type="scientific">Actinokineospora alba</name>
    <dbReference type="NCBI Taxonomy" id="504798"/>
    <lineage>
        <taxon>Bacteria</taxon>
        <taxon>Bacillati</taxon>
        <taxon>Actinomycetota</taxon>
        <taxon>Actinomycetes</taxon>
        <taxon>Pseudonocardiales</taxon>
        <taxon>Pseudonocardiaceae</taxon>
        <taxon>Actinokineospora</taxon>
    </lineage>
</organism>
<dbReference type="InterPro" id="IPR000030">
    <property type="entry name" value="PPE_dom"/>
</dbReference>
<dbReference type="InterPro" id="IPR038332">
    <property type="entry name" value="PPE_sf"/>
</dbReference>
<evidence type="ECO:0000313" key="4">
    <source>
        <dbReference type="EMBL" id="SDP89531.1"/>
    </source>
</evidence>
<comment type="similarity">
    <text evidence="1">Belongs to the mycobacterial PPE family.</text>
</comment>
<dbReference type="EMBL" id="FNJB01000021">
    <property type="protein sequence ID" value="SDP89531.1"/>
    <property type="molecule type" value="Genomic_DNA"/>
</dbReference>
<feature type="compositionally biased region" description="Low complexity" evidence="2">
    <location>
        <begin position="264"/>
        <end position="276"/>
    </location>
</feature>
<name>A0A1H0WG56_9PSEU</name>
<dbReference type="Gene3D" id="1.20.1260.20">
    <property type="entry name" value="PPE superfamily"/>
    <property type="match status" value="1"/>
</dbReference>
<dbReference type="OrthoDB" id="3682216at2"/>
<keyword evidence="5" id="KW-1185">Reference proteome</keyword>
<dbReference type="Proteomes" id="UP000199651">
    <property type="component" value="Unassembled WGS sequence"/>
</dbReference>
<feature type="compositionally biased region" description="Low complexity" evidence="2">
    <location>
        <begin position="284"/>
        <end position="311"/>
    </location>
</feature>
<feature type="domain" description="PPE" evidence="3">
    <location>
        <begin position="19"/>
        <end position="167"/>
    </location>
</feature>
<proteinExistence type="inferred from homology"/>
<feature type="region of interest" description="Disordered" evidence="2">
    <location>
        <begin position="212"/>
        <end position="369"/>
    </location>
</feature>
<evidence type="ECO:0000313" key="5">
    <source>
        <dbReference type="Proteomes" id="UP000199651"/>
    </source>
</evidence>
<evidence type="ECO:0000259" key="3">
    <source>
        <dbReference type="Pfam" id="PF00823"/>
    </source>
</evidence>
<gene>
    <name evidence="4" type="ORF">SAMN05192558_12111</name>
</gene>
<dbReference type="STRING" id="504798.SAMN05421871_101591"/>
<protein>
    <submittedName>
        <fullName evidence="4">PPE family protein</fullName>
    </submittedName>
</protein>
<evidence type="ECO:0000256" key="2">
    <source>
        <dbReference type="SAM" id="MobiDB-lite"/>
    </source>
</evidence>
<accession>A0A1H0WG56</accession>
<reference evidence="5" key="1">
    <citation type="submission" date="2016-10" db="EMBL/GenBank/DDBJ databases">
        <authorList>
            <person name="Varghese N."/>
            <person name="Submissions S."/>
        </authorList>
    </citation>
    <scope>NUCLEOTIDE SEQUENCE [LARGE SCALE GENOMIC DNA]</scope>
    <source>
        <strain evidence="5">IBRC-M 10655</strain>
    </source>
</reference>